<protein>
    <submittedName>
        <fullName evidence="1">Uncharacterized protein</fullName>
    </submittedName>
</protein>
<gene>
    <name evidence="1" type="ORF">N44_02668</name>
</gene>
<sequence>MNEAQKAVLEIVESVYTDGGDAIGEPESSEDEKFIFVQFQDGEKLLEAKISDRKQLTKIAAMSFSIRVSYFINLYVA</sequence>
<dbReference type="RefSeq" id="WP_045360056.1">
    <property type="nucleotide sequence ID" value="NZ_BBPA01000053.1"/>
</dbReference>
<name>A0A0A1VX82_MICAE</name>
<evidence type="ECO:0000313" key="1">
    <source>
        <dbReference type="EMBL" id="GAL94088.1"/>
    </source>
</evidence>
<evidence type="ECO:0000313" key="2">
    <source>
        <dbReference type="Proteomes" id="UP000030321"/>
    </source>
</evidence>
<comment type="caution">
    <text evidence="1">The sequence shown here is derived from an EMBL/GenBank/DDBJ whole genome shotgun (WGS) entry which is preliminary data.</text>
</comment>
<dbReference type="AlphaFoldDB" id="A0A0A1VX82"/>
<reference evidence="2" key="1">
    <citation type="journal article" date="2015" name="Genome">
        <title>Whole Genome Sequence of the Non-Microcystin-Producing Microcystis aeruginosa Strain NIES-44.</title>
        <authorList>
            <person name="Okano K."/>
            <person name="Miyata N."/>
            <person name="Ozaki Y."/>
        </authorList>
    </citation>
    <scope>NUCLEOTIDE SEQUENCE [LARGE SCALE GENOMIC DNA]</scope>
    <source>
        <strain evidence="2">NIES-44</strain>
    </source>
</reference>
<organism evidence="1 2">
    <name type="scientific">Microcystis aeruginosa NIES-44</name>
    <dbReference type="NCBI Taxonomy" id="449439"/>
    <lineage>
        <taxon>Bacteria</taxon>
        <taxon>Bacillati</taxon>
        <taxon>Cyanobacteriota</taxon>
        <taxon>Cyanophyceae</taxon>
        <taxon>Oscillatoriophycideae</taxon>
        <taxon>Chroococcales</taxon>
        <taxon>Microcystaceae</taxon>
        <taxon>Microcystis</taxon>
    </lineage>
</organism>
<dbReference type="Proteomes" id="UP000030321">
    <property type="component" value="Unassembled WGS sequence"/>
</dbReference>
<dbReference type="EMBL" id="BBPA01000053">
    <property type="protein sequence ID" value="GAL94088.1"/>
    <property type="molecule type" value="Genomic_DNA"/>
</dbReference>
<proteinExistence type="predicted"/>
<accession>A0A0A1VX82</accession>